<feature type="domain" description="CHAT" evidence="1">
    <location>
        <begin position="8"/>
        <end position="205"/>
    </location>
</feature>
<reference evidence="2 3" key="1">
    <citation type="journal article" date="2018" name="Nat. Ecol. Evol.">
        <title>Pezizomycetes genomes reveal the molecular basis of ectomycorrhizal truffle lifestyle.</title>
        <authorList>
            <person name="Murat C."/>
            <person name="Payen T."/>
            <person name="Noel B."/>
            <person name="Kuo A."/>
            <person name="Morin E."/>
            <person name="Chen J."/>
            <person name="Kohler A."/>
            <person name="Krizsan K."/>
            <person name="Balestrini R."/>
            <person name="Da Silva C."/>
            <person name="Montanini B."/>
            <person name="Hainaut M."/>
            <person name="Levati E."/>
            <person name="Barry K.W."/>
            <person name="Belfiori B."/>
            <person name="Cichocki N."/>
            <person name="Clum A."/>
            <person name="Dockter R.B."/>
            <person name="Fauchery L."/>
            <person name="Guy J."/>
            <person name="Iotti M."/>
            <person name="Le Tacon F."/>
            <person name="Lindquist E.A."/>
            <person name="Lipzen A."/>
            <person name="Malagnac F."/>
            <person name="Mello A."/>
            <person name="Molinier V."/>
            <person name="Miyauchi S."/>
            <person name="Poulain J."/>
            <person name="Riccioni C."/>
            <person name="Rubini A."/>
            <person name="Sitrit Y."/>
            <person name="Splivallo R."/>
            <person name="Traeger S."/>
            <person name="Wang M."/>
            <person name="Zifcakova L."/>
            <person name="Wipf D."/>
            <person name="Zambonelli A."/>
            <person name="Paolocci F."/>
            <person name="Nowrousian M."/>
            <person name="Ottonello S."/>
            <person name="Baldrian P."/>
            <person name="Spatafora J.W."/>
            <person name="Henrissat B."/>
            <person name="Nagy L.G."/>
            <person name="Aury J.M."/>
            <person name="Wincker P."/>
            <person name="Grigoriev I.V."/>
            <person name="Bonfante P."/>
            <person name="Martin F.M."/>
        </authorList>
    </citation>
    <scope>NUCLEOTIDE SEQUENCE [LARGE SCALE GENOMIC DNA]</scope>
    <source>
        <strain evidence="2 3">CCBAS932</strain>
    </source>
</reference>
<keyword evidence="3" id="KW-1185">Reference proteome</keyword>
<dbReference type="Proteomes" id="UP000277580">
    <property type="component" value="Unassembled WGS sequence"/>
</dbReference>
<name>A0A3N4KIR7_9PEZI</name>
<dbReference type="EMBL" id="ML119154">
    <property type="protein sequence ID" value="RPB09239.1"/>
    <property type="molecule type" value="Genomic_DNA"/>
</dbReference>
<gene>
    <name evidence="2" type="ORF">P167DRAFT_492984</name>
</gene>
<dbReference type="InParanoid" id="A0A3N4KIR7"/>
<accession>A0A3N4KIR7</accession>
<organism evidence="2 3">
    <name type="scientific">Morchella conica CCBAS932</name>
    <dbReference type="NCBI Taxonomy" id="1392247"/>
    <lineage>
        <taxon>Eukaryota</taxon>
        <taxon>Fungi</taxon>
        <taxon>Dikarya</taxon>
        <taxon>Ascomycota</taxon>
        <taxon>Pezizomycotina</taxon>
        <taxon>Pezizomycetes</taxon>
        <taxon>Pezizales</taxon>
        <taxon>Morchellaceae</taxon>
        <taxon>Morchella</taxon>
    </lineage>
</organism>
<evidence type="ECO:0000313" key="2">
    <source>
        <dbReference type="EMBL" id="RPB09239.1"/>
    </source>
</evidence>
<evidence type="ECO:0000313" key="3">
    <source>
        <dbReference type="Proteomes" id="UP000277580"/>
    </source>
</evidence>
<dbReference type="AlphaFoldDB" id="A0A3N4KIR7"/>
<protein>
    <recommendedName>
        <fullName evidence="1">CHAT domain-containing protein</fullName>
    </recommendedName>
</protein>
<sequence>MPTTPGAGNLHSATHEIEDIKATVIRKAIVSHLDCPSAMKVVEKPQISHAVHFACHGISDSERPSDSHLILRKDDGTDLGTQDRLTVTDISKAKLQNAQIAYPSACSTAENSSIKLSDENIYIASGFQLAGFSHVLATQWESKDTACRQVARDFYRFLFNDQLGGSGGGESEDSHRKVSAALHSAVKKLRAQNLAQPLKWAPFIHTEA</sequence>
<evidence type="ECO:0000259" key="1">
    <source>
        <dbReference type="Pfam" id="PF12770"/>
    </source>
</evidence>
<dbReference type="OrthoDB" id="9991317at2759"/>
<dbReference type="Pfam" id="PF12770">
    <property type="entry name" value="CHAT"/>
    <property type="match status" value="1"/>
</dbReference>
<dbReference type="InterPro" id="IPR024983">
    <property type="entry name" value="CHAT_dom"/>
</dbReference>
<proteinExistence type="predicted"/>